<comment type="caution">
    <text evidence="1">The sequence shown here is derived from an EMBL/GenBank/DDBJ whole genome shotgun (WGS) entry which is preliminary data.</text>
</comment>
<evidence type="ECO:0000313" key="1">
    <source>
        <dbReference type="EMBL" id="GET04611.1"/>
    </source>
</evidence>
<dbReference type="AlphaFoldDB" id="A0A8H3MHJ1"/>
<dbReference type="EMBL" id="BLAL01000356">
    <property type="protein sequence ID" value="GET04611.1"/>
    <property type="molecule type" value="Genomic_DNA"/>
</dbReference>
<organism evidence="1 2">
    <name type="scientific">Rhizophagus clarus</name>
    <dbReference type="NCBI Taxonomy" id="94130"/>
    <lineage>
        <taxon>Eukaryota</taxon>
        <taxon>Fungi</taxon>
        <taxon>Fungi incertae sedis</taxon>
        <taxon>Mucoromycota</taxon>
        <taxon>Glomeromycotina</taxon>
        <taxon>Glomeromycetes</taxon>
        <taxon>Glomerales</taxon>
        <taxon>Glomeraceae</taxon>
        <taxon>Rhizophagus</taxon>
    </lineage>
</organism>
<reference evidence="1" key="1">
    <citation type="submission" date="2019-10" db="EMBL/GenBank/DDBJ databases">
        <title>Conservation and host-specific expression of non-tandemly repeated heterogenous ribosome RNA gene in arbuscular mycorrhizal fungi.</title>
        <authorList>
            <person name="Maeda T."/>
            <person name="Kobayashi Y."/>
            <person name="Nakagawa T."/>
            <person name="Ezawa T."/>
            <person name="Yamaguchi K."/>
            <person name="Bino T."/>
            <person name="Nishimoto Y."/>
            <person name="Shigenobu S."/>
            <person name="Kawaguchi M."/>
        </authorList>
    </citation>
    <scope>NUCLEOTIDE SEQUENCE</scope>
    <source>
        <strain evidence="1">HR1</strain>
    </source>
</reference>
<evidence type="ECO:0000313" key="2">
    <source>
        <dbReference type="Proteomes" id="UP000615446"/>
    </source>
</evidence>
<protein>
    <submittedName>
        <fullName evidence="1">Uncharacterized protein</fullName>
    </submittedName>
</protein>
<gene>
    <name evidence="1" type="ORF">RCL2_003090800</name>
</gene>
<accession>A0A8H3MHJ1</accession>
<name>A0A8H3MHJ1_9GLOM</name>
<dbReference type="Proteomes" id="UP000615446">
    <property type="component" value="Unassembled WGS sequence"/>
</dbReference>
<sequence length="145" mass="16790">MDKDDNKINGNVVNKLITEMTAVDIDENHRKRPDSNTLVRSVTDSMIYFGLNNGFRFPSLVTKLWSDNISDVCPLHKNGFLVVLEFYVWKVIAIYEQRYARVEKPVGFLDNLYISIEVYVHASHRTFSCENSVEGKITILINFNR</sequence>
<proteinExistence type="predicted"/>